<dbReference type="GO" id="GO:0006281">
    <property type="term" value="P:DNA repair"/>
    <property type="evidence" value="ECO:0007669"/>
    <property type="project" value="InterPro"/>
</dbReference>
<feature type="domain" description="AAA+ ATPase" evidence="1">
    <location>
        <begin position="12"/>
        <end position="159"/>
    </location>
</feature>
<dbReference type="PANTHER" id="PTHR47642:SF7">
    <property type="entry name" value="ATP-DEPENDENT DNA HELICASE PIF1"/>
    <property type="match status" value="1"/>
</dbReference>
<dbReference type="CDD" id="cd18037">
    <property type="entry name" value="DEXSc_Pif1_like"/>
    <property type="match status" value="1"/>
</dbReference>
<gene>
    <name evidence="2" type="primary">recD2_3</name>
    <name evidence="2" type="ORF">SDC9_07871</name>
</gene>
<dbReference type="InterPro" id="IPR029491">
    <property type="entry name" value="Helicase_HTH"/>
</dbReference>
<name>A0A644T5Y1_9ZZZZ</name>
<dbReference type="InterPro" id="IPR049163">
    <property type="entry name" value="Pif1-like_2B_dom"/>
</dbReference>
<keyword evidence="2" id="KW-0347">Helicase</keyword>
<keyword evidence="2" id="KW-0067">ATP-binding</keyword>
<dbReference type="InterPro" id="IPR010285">
    <property type="entry name" value="DNA_helicase_pif1-like_DEAD"/>
</dbReference>
<proteinExistence type="predicted"/>
<dbReference type="InterPro" id="IPR051055">
    <property type="entry name" value="PIF1_helicase"/>
</dbReference>
<comment type="caution">
    <text evidence="2">The sequence shown here is derived from an EMBL/GenBank/DDBJ whole genome shotgun (WGS) entry which is preliminary data.</text>
</comment>
<dbReference type="CDD" id="cd18809">
    <property type="entry name" value="SF1_C_RecD"/>
    <property type="match status" value="1"/>
</dbReference>
<dbReference type="InterPro" id="IPR027417">
    <property type="entry name" value="P-loop_NTPase"/>
</dbReference>
<evidence type="ECO:0000313" key="2">
    <source>
        <dbReference type="EMBL" id="MPL62260.1"/>
    </source>
</evidence>
<keyword evidence="2" id="KW-0378">Hydrolase</keyword>
<dbReference type="GO" id="GO:0016787">
    <property type="term" value="F:hydrolase activity"/>
    <property type="evidence" value="ECO:0007669"/>
    <property type="project" value="UniProtKB-KW"/>
</dbReference>
<dbReference type="SMART" id="SM00382">
    <property type="entry name" value="AAA"/>
    <property type="match status" value="1"/>
</dbReference>
<dbReference type="Pfam" id="PF14493">
    <property type="entry name" value="HTH_40"/>
    <property type="match status" value="1"/>
</dbReference>
<dbReference type="EC" id="3.6.4.12" evidence="2"/>
<sequence>MTQKEALDILKMGHSVFLTGAAGTGKTYILNKYIEYLKSHSITPAITASTGIAATHIAGQTIHSWSGIGVYEKLDSWTLDKLEQNEKLFKRYENVKVLIIDEISMLHASRLDMVNTLFKKLKYSDKPFAGIQIIFCGDFFQLPPVVKRYGKVEDFPDESHEFAFNSKAWQELNPVICYLKENYRQQEDATLNKILNDIRFERETEKILVKLNNQITEKTETEILKLYTHNIDVDTINYEKYCALETNLPEFSYETISDGKKNFVEILKQNCLAPEILNLKKGTKVIFVKNDKNREYQNGTLGEIIDFDVSNMPIVKTFDGRKISVSRESWQYANDDGKILAEISQLPLRYAWAITVHKSQGMTLDAAEIDLSKAFGSGMGYVALSRVRKIENISLLGIHERALKINKEVIRQDKIFRAKSERASQALDKYYIDKEMKIKLKRKQEEFLLACDGTLETIEIKEEVFEKKEKVKTTMITLNFIKEKILPEKIAKERKLTLGTIVSHIEELFEGKEINEKDIKYILKDLEKKYNKEEVKIINKILKQDTGLTIKHRTLNNKNGINIDFQTLRLFRLFI</sequence>
<dbReference type="Gene3D" id="3.40.50.300">
    <property type="entry name" value="P-loop containing nucleotide triphosphate hydrolases"/>
    <property type="match status" value="2"/>
</dbReference>
<accession>A0A644T5Y1</accession>
<dbReference type="GO" id="GO:0003678">
    <property type="term" value="F:DNA helicase activity"/>
    <property type="evidence" value="ECO:0007669"/>
    <property type="project" value="UniProtKB-EC"/>
</dbReference>
<dbReference type="PANTHER" id="PTHR47642">
    <property type="entry name" value="ATP-DEPENDENT DNA HELICASE"/>
    <property type="match status" value="1"/>
</dbReference>
<protein>
    <submittedName>
        <fullName evidence="2">ATP-dependent RecD-like DNA helicase</fullName>
        <ecNumber evidence="2">3.6.4.12</ecNumber>
    </submittedName>
</protein>
<dbReference type="InterPro" id="IPR003593">
    <property type="entry name" value="AAA+_ATPase"/>
</dbReference>
<dbReference type="SUPFAM" id="SSF52540">
    <property type="entry name" value="P-loop containing nucleoside triphosphate hydrolases"/>
    <property type="match status" value="2"/>
</dbReference>
<reference evidence="2" key="1">
    <citation type="submission" date="2019-08" db="EMBL/GenBank/DDBJ databases">
        <authorList>
            <person name="Kucharzyk K."/>
            <person name="Murdoch R.W."/>
            <person name="Higgins S."/>
            <person name="Loffler F."/>
        </authorList>
    </citation>
    <scope>NUCLEOTIDE SEQUENCE</scope>
</reference>
<dbReference type="GO" id="GO:0000723">
    <property type="term" value="P:telomere maintenance"/>
    <property type="evidence" value="ECO:0007669"/>
    <property type="project" value="InterPro"/>
</dbReference>
<organism evidence="2">
    <name type="scientific">bioreactor metagenome</name>
    <dbReference type="NCBI Taxonomy" id="1076179"/>
    <lineage>
        <taxon>unclassified sequences</taxon>
        <taxon>metagenomes</taxon>
        <taxon>ecological metagenomes</taxon>
    </lineage>
</organism>
<dbReference type="Pfam" id="PF21530">
    <property type="entry name" value="Pif1_2B_dom"/>
    <property type="match status" value="1"/>
</dbReference>
<dbReference type="AlphaFoldDB" id="A0A644T5Y1"/>
<dbReference type="EMBL" id="VSSQ01000017">
    <property type="protein sequence ID" value="MPL62260.1"/>
    <property type="molecule type" value="Genomic_DNA"/>
</dbReference>
<evidence type="ECO:0000259" key="1">
    <source>
        <dbReference type="SMART" id="SM00382"/>
    </source>
</evidence>
<keyword evidence="2" id="KW-0547">Nucleotide-binding</keyword>
<dbReference type="Pfam" id="PF05970">
    <property type="entry name" value="PIF1"/>
    <property type="match status" value="1"/>
</dbReference>